<keyword evidence="2" id="KW-1185">Reference proteome</keyword>
<dbReference type="EMBL" id="AXCN02000886">
    <property type="status" value="NOT_ANNOTATED_CDS"/>
    <property type="molecule type" value="Genomic_DNA"/>
</dbReference>
<proteinExistence type="predicted"/>
<dbReference type="AlphaFoldDB" id="A0A182Q7G2"/>
<organism evidence="1 2">
    <name type="scientific">Anopheles farauti</name>
    <dbReference type="NCBI Taxonomy" id="69004"/>
    <lineage>
        <taxon>Eukaryota</taxon>
        <taxon>Metazoa</taxon>
        <taxon>Ecdysozoa</taxon>
        <taxon>Arthropoda</taxon>
        <taxon>Hexapoda</taxon>
        <taxon>Insecta</taxon>
        <taxon>Pterygota</taxon>
        <taxon>Neoptera</taxon>
        <taxon>Endopterygota</taxon>
        <taxon>Diptera</taxon>
        <taxon>Nematocera</taxon>
        <taxon>Culicoidea</taxon>
        <taxon>Culicidae</taxon>
        <taxon>Anophelinae</taxon>
        <taxon>Anopheles</taxon>
    </lineage>
</organism>
<evidence type="ECO:0000313" key="2">
    <source>
        <dbReference type="Proteomes" id="UP000075886"/>
    </source>
</evidence>
<dbReference type="EnsemblMetazoa" id="AFAF004559-RA">
    <property type="protein sequence ID" value="AFAF004559-PA"/>
    <property type="gene ID" value="AFAF004559"/>
</dbReference>
<dbReference type="VEuPathDB" id="VectorBase:AFAF004559"/>
<reference evidence="2" key="1">
    <citation type="submission" date="2014-01" db="EMBL/GenBank/DDBJ databases">
        <title>The Genome Sequence of Anopheles farauti FAR1 (V2).</title>
        <authorList>
            <consortium name="The Broad Institute Genomics Platform"/>
            <person name="Neafsey D.E."/>
            <person name="Besansky N."/>
            <person name="Howell P."/>
            <person name="Walton C."/>
            <person name="Young S.K."/>
            <person name="Zeng Q."/>
            <person name="Gargeya S."/>
            <person name="Fitzgerald M."/>
            <person name="Haas B."/>
            <person name="Abouelleil A."/>
            <person name="Allen A.W."/>
            <person name="Alvarado L."/>
            <person name="Arachchi H.M."/>
            <person name="Berlin A.M."/>
            <person name="Chapman S.B."/>
            <person name="Gainer-Dewar J."/>
            <person name="Goldberg J."/>
            <person name="Griggs A."/>
            <person name="Gujja S."/>
            <person name="Hansen M."/>
            <person name="Howarth C."/>
            <person name="Imamovic A."/>
            <person name="Ireland A."/>
            <person name="Larimer J."/>
            <person name="McCowan C."/>
            <person name="Murphy C."/>
            <person name="Pearson M."/>
            <person name="Poon T.W."/>
            <person name="Priest M."/>
            <person name="Roberts A."/>
            <person name="Saif S."/>
            <person name="Shea T."/>
            <person name="Sisk P."/>
            <person name="Sykes S."/>
            <person name="Wortman J."/>
            <person name="Nusbaum C."/>
            <person name="Birren B."/>
        </authorList>
    </citation>
    <scope>NUCLEOTIDE SEQUENCE [LARGE SCALE GENOMIC DNA]</scope>
    <source>
        <strain evidence="2">FAR1</strain>
    </source>
</reference>
<name>A0A182Q7G2_9DIPT</name>
<dbReference type="Proteomes" id="UP000075886">
    <property type="component" value="Unassembled WGS sequence"/>
</dbReference>
<protein>
    <submittedName>
        <fullName evidence="1">Uncharacterized protein</fullName>
    </submittedName>
</protein>
<sequence length="236" mass="26549">MIVENVLLERKKPSVKNNFGGSERNRVRDEVLLVATGKHKRPRSRSVYGRILSTVGTVRHRNHRRTGSFHRVWHALEHFERIESSTSGVVVGGVSRSGRVRKPEIRQRVRIASSGRCGNRVGRAGCVAGQGKRTADVVHRDEQRVLLVRHHLGHVERARVVAHLLECLAGHVLAVRPADVAVLDEQQETVRVFRLLEHLERIVHHADEGWGGAAIGNVRAERKMIVIEQSEQVVDL</sequence>
<reference evidence="1" key="2">
    <citation type="submission" date="2020-05" db="UniProtKB">
        <authorList>
            <consortium name="EnsemblMetazoa"/>
        </authorList>
    </citation>
    <scope>IDENTIFICATION</scope>
    <source>
        <strain evidence="1">FAR1</strain>
    </source>
</reference>
<accession>A0A182Q7G2</accession>
<evidence type="ECO:0000313" key="1">
    <source>
        <dbReference type="EnsemblMetazoa" id="AFAF004559-PA"/>
    </source>
</evidence>